<proteinExistence type="predicted"/>
<reference evidence="2" key="2">
    <citation type="journal article" date="2010" name="Nature">
        <title>Comparative genomics reveals mobile pathogenicity chromosomes in Fusarium.</title>
        <authorList>
            <person name="Ma L.J."/>
            <person name="van der Does H.C."/>
            <person name="Borkovich K.A."/>
            <person name="Coleman J.J."/>
            <person name="Daboussi M.J."/>
            <person name="Di Pietro A."/>
            <person name="Dufresne M."/>
            <person name="Freitag M."/>
            <person name="Grabherr M."/>
            <person name="Henrissat B."/>
            <person name="Houterman P.M."/>
            <person name="Kang S."/>
            <person name="Shim W.B."/>
            <person name="Woloshuk C."/>
            <person name="Xie X."/>
            <person name="Xu J.R."/>
            <person name="Antoniw J."/>
            <person name="Baker S.E."/>
            <person name="Bluhm B.H."/>
            <person name="Breakspear A."/>
            <person name="Brown D.W."/>
            <person name="Butchko R.A."/>
            <person name="Chapman S."/>
            <person name="Coulson R."/>
            <person name="Coutinho P.M."/>
            <person name="Danchin E.G."/>
            <person name="Diener A."/>
            <person name="Gale L.R."/>
            <person name="Gardiner D.M."/>
            <person name="Goff S."/>
            <person name="Hammond-Kosack K.E."/>
            <person name="Hilburn K."/>
            <person name="Hua-Van A."/>
            <person name="Jonkers W."/>
            <person name="Kazan K."/>
            <person name="Kodira C.D."/>
            <person name="Koehrsen M."/>
            <person name="Kumar L."/>
            <person name="Lee Y.H."/>
            <person name="Li L."/>
            <person name="Manners J.M."/>
            <person name="Miranda-Saavedra D."/>
            <person name="Mukherjee M."/>
            <person name="Park G."/>
            <person name="Park J."/>
            <person name="Park S.Y."/>
            <person name="Proctor R.H."/>
            <person name="Regev A."/>
            <person name="Ruiz-Roldan M.C."/>
            <person name="Sain D."/>
            <person name="Sakthikumar S."/>
            <person name="Sykes S."/>
            <person name="Schwartz D.C."/>
            <person name="Turgeon B.G."/>
            <person name="Wapinski I."/>
            <person name="Yoder O."/>
            <person name="Young S."/>
            <person name="Zeng Q."/>
            <person name="Zhou S."/>
            <person name="Galagan J."/>
            <person name="Cuomo C.A."/>
            <person name="Kistler H.C."/>
            <person name="Rep M."/>
        </authorList>
    </citation>
    <scope>NUCLEOTIDE SEQUENCE [LARGE SCALE GENOMIC DNA]</scope>
    <source>
        <strain evidence="2">4287</strain>
    </source>
</reference>
<evidence type="ECO:0000313" key="4">
    <source>
        <dbReference type="Proteomes" id="UP000009097"/>
    </source>
</evidence>
<sequence length="118" mass="12854">MAIVCAWSRPGALGARTLRCPRQRTGRHTGKSSISTARARRCSTDAGSPTKNRKTETERSIRGMVVHVRSRPVQETQPQGDHRLPVGAVAPARSLTPLAGSEVPPRGLRRVSREVQPK</sequence>
<dbReference type="RefSeq" id="XP_018251745.1">
    <property type="nucleotide sequence ID" value="XM_018401204.1"/>
</dbReference>
<dbReference type="EMBL" id="DS231713">
    <property type="protein sequence ID" value="KNB13700.1"/>
    <property type="molecule type" value="Genomic_DNA"/>
</dbReference>
<dbReference type="Proteomes" id="UP000009097">
    <property type="component" value="Unassembled WGS sequence"/>
</dbReference>
<reference evidence="2" key="1">
    <citation type="submission" date="2007-04" db="EMBL/GenBank/DDBJ databases">
        <authorList>
            <consortium name="The Broad Institute Genome Sequencing Platform"/>
            <person name="Birren B."/>
            <person name="Lander E."/>
            <person name="Galagan J."/>
            <person name="Nusbaum C."/>
            <person name="Devon K."/>
            <person name="Ma L.-J."/>
            <person name="Jaffe D."/>
            <person name="Butler J."/>
            <person name="Alvarez P."/>
            <person name="Gnerre S."/>
            <person name="Grabherr M."/>
            <person name="Kleber M."/>
            <person name="Mauceli E."/>
            <person name="Brockman W."/>
            <person name="MacCallum I.A."/>
            <person name="Young S."/>
            <person name="LaButti K."/>
            <person name="DeCaprio D."/>
            <person name="Crawford M."/>
            <person name="Koehrsen M."/>
            <person name="Engels R."/>
            <person name="Montgomery P."/>
            <person name="Pearson M."/>
            <person name="Howarth C."/>
            <person name="Larson L."/>
            <person name="White J."/>
            <person name="O'Leary S."/>
            <person name="Kodira C."/>
            <person name="Zeng Q."/>
            <person name="Yandava C."/>
            <person name="Alvarado L."/>
            <person name="Kistler C."/>
            <person name="Shim W.-B."/>
            <person name="Kang S."/>
            <person name="Woloshuk C."/>
        </authorList>
    </citation>
    <scope>NUCLEOTIDE SEQUENCE</scope>
    <source>
        <strain evidence="2">4287</strain>
    </source>
</reference>
<dbReference type="KEGG" id="fox:FOXG_20885"/>
<evidence type="ECO:0000313" key="2">
    <source>
        <dbReference type="EMBL" id="KNB13700.1"/>
    </source>
</evidence>
<name>A0A0J9VST5_FUSO4</name>
<dbReference type="GeneID" id="28962119"/>
<accession>A0A0J9VST5</accession>
<dbReference type="RefSeq" id="XP_018253678.1">
    <property type="nucleotide sequence ID" value="XM_018401748.1"/>
</dbReference>
<feature type="compositionally biased region" description="Basic residues" evidence="1">
    <location>
        <begin position="20"/>
        <end position="30"/>
    </location>
</feature>
<dbReference type="EMBL" id="DS231716">
    <property type="protein sequence ID" value="KNB15633.1"/>
    <property type="molecule type" value="Genomic_DNA"/>
</dbReference>
<protein>
    <submittedName>
        <fullName evidence="2">Uncharacterized protein</fullName>
    </submittedName>
</protein>
<feature type="region of interest" description="Disordered" evidence="1">
    <location>
        <begin position="20"/>
        <end position="63"/>
    </location>
</feature>
<gene>
    <name evidence="2" type="ORF">FOXG_20885</name>
    <name evidence="3" type="ORF">FOXG_21413</name>
</gene>
<organism evidence="2 4">
    <name type="scientific">Fusarium oxysporum f. sp. lycopersici (strain 4287 / CBS 123668 / FGSC 9935 / NRRL 34936)</name>
    <name type="common">Fusarium vascular wilt of tomato</name>
    <dbReference type="NCBI Taxonomy" id="426428"/>
    <lineage>
        <taxon>Eukaryota</taxon>
        <taxon>Fungi</taxon>
        <taxon>Dikarya</taxon>
        <taxon>Ascomycota</taxon>
        <taxon>Pezizomycotina</taxon>
        <taxon>Sordariomycetes</taxon>
        <taxon>Hypocreomycetidae</taxon>
        <taxon>Hypocreales</taxon>
        <taxon>Nectriaceae</taxon>
        <taxon>Fusarium</taxon>
        <taxon>Fusarium oxysporum species complex</taxon>
    </lineage>
</organism>
<dbReference type="AlphaFoldDB" id="A0A0J9VST5"/>
<evidence type="ECO:0000313" key="3">
    <source>
        <dbReference type="EMBL" id="KNB15633.1"/>
    </source>
</evidence>
<dbReference type="VEuPathDB" id="FungiDB:FOXG_20885"/>
<dbReference type="KEGG" id="fox:FOXG_21413"/>
<evidence type="ECO:0000256" key="1">
    <source>
        <dbReference type="SAM" id="MobiDB-lite"/>
    </source>
</evidence>
<feature type="region of interest" description="Disordered" evidence="1">
    <location>
        <begin position="91"/>
        <end position="118"/>
    </location>
</feature>
<dbReference type="GeneID" id="28961591"/>
<dbReference type="VEuPathDB" id="FungiDB:FOXG_21413"/>